<evidence type="ECO:0000256" key="9">
    <source>
        <dbReference type="ARBA" id="ARBA00022962"/>
    </source>
</evidence>
<dbReference type="EC" id="6.3.5.4" evidence="2"/>
<comment type="pathway">
    <text evidence="1">Amino-acid biosynthesis; L-asparagine biosynthesis; L-asparagine from L-aspartate (L-Gln route): step 1/1.</text>
</comment>
<dbReference type="PANTHER" id="PTHR11772">
    <property type="entry name" value="ASPARAGINE SYNTHETASE"/>
    <property type="match status" value="1"/>
</dbReference>
<name>A0AAV7K6N6_9METZ</name>
<evidence type="ECO:0000256" key="4">
    <source>
        <dbReference type="ARBA" id="ARBA00022598"/>
    </source>
</evidence>
<dbReference type="InterPro" id="IPR029055">
    <property type="entry name" value="Ntn_hydrolases_N"/>
</dbReference>
<keyword evidence="4" id="KW-0436">Ligase</keyword>
<dbReference type="Pfam" id="PF00733">
    <property type="entry name" value="Asn_synthase"/>
    <property type="match status" value="2"/>
</dbReference>
<evidence type="ECO:0000256" key="12">
    <source>
        <dbReference type="PIRNR" id="PIRNR001589"/>
    </source>
</evidence>
<evidence type="ECO:0000256" key="2">
    <source>
        <dbReference type="ARBA" id="ARBA00012737"/>
    </source>
</evidence>
<keyword evidence="17" id="KW-1185">Reference proteome</keyword>
<dbReference type="Pfam" id="PF13537">
    <property type="entry name" value="GATase_7"/>
    <property type="match status" value="1"/>
</dbReference>
<sequence length="540" mass="61379">MSGLYLKYLQDPSNPQEATEAIKRLDSIKHRGPDDFRYVIHNNWFLGFTRLAIVDVSERANQPLTNPFFPVTNYIICNGEIYNHSILREDISIKSFSNSDCEIILHLLLEQDISTVCNTLDGVFALACIIEDKLYIARDPIGIRPLFYGIDQFGYITLASEAKALIGSCDQVRAFPPGCYTCLPLDTPHHTMEIHNYVPSTLYNPAIIYTETEQPCIEALTQIRTTLIEAVMKRTMTDRPIGLYLSGGLDSSLIAAILAKHAKLSFTAFTIGMKGGESPDMKAAECVAEYLGIPLVKICYNPEEGCELLADIIYHLETCDTDVVRDSILNYVMSEYISDRKHERVIFMGEVPDEVKQAPDSEKGYLESVRLVKNLYKTDVLRTDRTTSAHGLEVRVPFLDKRFIETVYSMPRKWVCASEGNTKNLIRSAFDPKIAGCEKYLPDKILWRQKEAFSDSVGYDWRKSLGERADKLVTDETMTNAARLYPQDTPKSKEAMLYRQIYDRWYKELGNVEISQKFRNGIKLSDAPPLVSDYYNSNEN</sequence>
<keyword evidence="7 12" id="KW-0067">ATP-binding</keyword>
<evidence type="ECO:0000256" key="11">
    <source>
        <dbReference type="ARBA" id="ARBA00048741"/>
    </source>
</evidence>
<evidence type="ECO:0000256" key="13">
    <source>
        <dbReference type="PIRSR" id="PIRSR001589-2"/>
    </source>
</evidence>
<evidence type="ECO:0000256" key="14">
    <source>
        <dbReference type="PIRSR" id="PIRSR001589-3"/>
    </source>
</evidence>
<dbReference type="SUPFAM" id="SSF52402">
    <property type="entry name" value="Adenine nucleotide alpha hydrolases-like"/>
    <property type="match status" value="1"/>
</dbReference>
<evidence type="ECO:0000256" key="10">
    <source>
        <dbReference type="ARBA" id="ARBA00030234"/>
    </source>
</evidence>
<evidence type="ECO:0000256" key="1">
    <source>
        <dbReference type="ARBA" id="ARBA00005187"/>
    </source>
</evidence>
<dbReference type="SUPFAM" id="SSF56235">
    <property type="entry name" value="N-terminal nucleophile aminohydrolases (Ntn hydrolases)"/>
    <property type="match status" value="1"/>
</dbReference>
<reference evidence="16 17" key="1">
    <citation type="journal article" date="2023" name="BMC Biol.">
        <title>The compact genome of the sponge Oopsacas minuta (Hexactinellida) is lacking key metazoan core genes.</title>
        <authorList>
            <person name="Santini S."/>
            <person name="Schenkelaars Q."/>
            <person name="Jourda C."/>
            <person name="Duchesne M."/>
            <person name="Belahbib H."/>
            <person name="Rocher C."/>
            <person name="Selva M."/>
            <person name="Riesgo A."/>
            <person name="Vervoort M."/>
            <person name="Leys S.P."/>
            <person name="Kodjabachian L."/>
            <person name="Le Bivic A."/>
            <person name="Borchiellini C."/>
            <person name="Claverie J.M."/>
            <person name="Renard E."/>
        </authorList>
    </citation>
    <scope>NUCLEOTIDE SEQUENCE [LARGE SCALE GENOMIC DNA]</scope>
    <source>
        <strain evidence="16">SPO-2</strain>
    </source>
</reference>
<evidence type="ECO:0000256" key="3">
    <source>
        <dbReference type="ARBA" id="ARBA00021389"/>
    </source>
</evidence>
<keyword evidence="5" id="KW-0028">Amino-acid biosynthesis</keyword>
<keyword evidence="6 12" id="KW-0547">Nucleotide-binding</keyword>
<evidence type="ECO:0000256" key="5">
    <source>
        <dbReference type="ARBA" id="ARBA00022605"/>
    </source>
</evidence>
<evidence type="ECO:0000313" key="17">
    <source>
        <dbReference type="Proteomes" id="UP001165289"/>
    </source>
</evidence>
<feature type="binding site" evidence="13">
    <location>
        <position position="100"/>
    </location>
    <ligand>
        <name>L-glutamine</name>
        <dbReference type="ChEBI" id="CHEBI:58359"/>
    </ligand>
</feature>
<proteinExistence type="predicted"/>
<organism evidence="16 17">
    <name type="scientific">Oopsacas minuta</name>
    <dbReference type="NCBI Taxonomy" id="111878"/>
    <lineage>
        <taxon>Eukaryota</taxon>
        <taxon>Metazoa</taxon>
        <taxon>Porifera</taxon>
        <taxon>Hexactinellida</taxon>
        <taxon>Hexasterophora</taxon>
        <taxon>Lyssacinosida</taxon>
        <taxon>Leucopsacidae</taxon>
        <taxon>Oopsacas</taxon>
    </lineage>
</organism>
<dbReference type="PROSITE" id="PS51278">
    <property type="entry name" value="GATASE_TYPE_2"/>
    <property type="match status" value="1"/>
</dbReference>
<dbReference type="AlphaFoldDB" id="A0AAV7K6N6"/>
<keyword evidence="9" id="KW-0315">Glutamine amidotransferase</keyword>
<evidence type="ECO:0000313" key="16">
    <source>
        <dbReference type="EMBL" id="KAI6656931.1"/>
    </source>
</evidence>
<comment type="catalytic activity">
    <reaction evidence="11">
        <text>L-aspartate + L-glutamine + ATP + H2O = L-asparagine + L-glutamate + AMP + diphosphate + H(+)</text>
        <dbReference type="Rhea" id="RHEA:12228"/>
        <dbReference type="ChEBI" id="CHEBI:15377"/>
        <dbReference type="ChEBI" id="CHEBI:15378"/>
        <dbReference type="ChEBI" id="CHEBI:29985"/>
        <dbReference type="ChEBI" id="CHEBI:29991"/>
        <dbReference type="ChEBI" id="CHEBI:30616"/>
        <dbReference type="ChEBI" id="CHEBI:33019"/>
        <dbReference type="ChEBI" id="CHEBI:58048"/>
        <dbReference type="ChEBI" id="CHEBI:58359"/>
        <dbReference type="ChEBI" id="CHEBI:456215"/>
        <dbReference type="EC" id="6.3.5.4"/>
    </reaction>
</comment>
<dbReference type="PANTHER" id="PTHR11772:SF23">
    <property type="entry name" value="ASPARAGINE SYNTHETASE [GLUTAMINE-HYDROLYZING]"/>
    <property type="match status" value="1"/>
</dbReference>
<feature type="site" description="Important for beta-aspartyl-AMP intermediate formation" evidence="14">
    <location>
        <position position="350"/>
    </location>
</feature>
<dbReference type="GO" id="GO:0004066">
    <property type="term" value="F:asparagine synthase (glutamine-hydrolyzing) activity"/>
    <property type="evidence" value="ECO:0007669"/>
    <property type="project" value="UniProtKB-EC"/>
</dbReference>
<dbReference type="InterPro" id="IPR033738">
    <property type="entry name" value="AsnB_N"/>
</dbReference>
<keyword evidence="8" id="KW-0061">Asparagine biosynthesis</keyword>
<dbReference type="CDD" id="cd01991">
    <property type="entry name" value="Asn_synthase_B_C"/>
    <property type="match status" value="1"/>
</dbReference>
<dbReference type="EMBL" id="JAKMXF010000133">
    <property type="protein sequence ID" value="KAI6656931.1"/>
    <property type="molecule type" value="Genomic_DNA"/>
</dbReference>
<dbReference type="InterPro" id="IPR006426">
    <property type="entry name" value="Asn_synth_AEB"/>
</dbReference>
<comment type="caution">
    <text evidence="16">The sequence shown here is derived from an EMBL/GenBank/DDBJ whole genome shotgun (WGS) entry which is preliminary data.</text>
</comment>
<dbReference type="GO" id="GO:0005829">
    <property type="term" value="C:cytosol"/>
    <property type="evidence" value="ECO:0007669"/>
    <property type="project" value="TreeGrafter"/>
</dbReference>
<dbReference type="PIRSF" id="PIRSF001589">
    <property type="entry name" value="Asn_synthetase_glu-h"/>
    <property type="match status" value="1"/>
</dbReference>
<dbReference type="InterPro" id="IPR050795">
    <property type="entry name" value="Asn_Synthetase"/>
</dbReference>
<dbReference type="InterPro" id="IPR001962">
    <property type="entry name" value="Asn_synthase"/>
</dbReference>
<dbReference type="GO" id="GO:0005524">
    <property type="term" value="F:ATP binding"/>
    <property type="evidence" value="ECO:0007669"/>
    <property type="project" value="UniProtKB-KW"/>
</dbReference>
<evidence type="ECO:0000256" key="6">
    <source>
        <dbReference type="ARBA" id="ARBA00022741"/>
    </source>
</evidence>
<evidence type="ECO:0000256" key="7">
    <source>
        <dbReference type="ARBA" id="ARBA00022840"/>
    </source>
</evidence>
<dbReference type="InterPro" id="IPR017932">
    <property type="entry name" value="GATase_2_dom"/>
</dbReference>
<evidence type="ECO:0000259" key="15">
    <source>
        <dbReference type="PROSITE" id="PS51278"/>
    </source>
</evidence>
<protein>
    <recommendedName>
        <fullName evidence="3">Asparagine synthetase [glutamine-hydrolyzing]</fullName>
        <ecNumber evidence="2">6.3.5.4</ecNumber>
    </recommendedName>
    <alternativeName>
        <fullName evidence="10">Glutamine-dependent asparagine synthetase</fullName>
    </alternativeName>
</protein>
<dbReference type="GO" id="GO:0006529">
    <property type="term" value="P:asparagine biosynthetic process"/>
    <property type="evidence" value="ECO:0007669"/>
    <property type="project" value="UniProtKB-KW"/>
</dbReference>
<gene>
    <name evidence="16" type="ORF">LOD99_16233</name>
</gene>
<feature type="binding site" evidence="13">
    <location>
        <position position="271"/>
    </location>
    <ligand>
        <name>ATP</name>
        <dbReference type="ChEBI" id="CHEBI:30616"/>
    </ligand>
</feature>
<evidence type="ECO:0000256" key="8">
    <source>
        <dbReference type="ARBA" id="ARBA00022888"/>
    </source>
</evidence>
<dbReference type="Proteomes" id="UP001165289">
    <property type="component" value="Unassembled WGS sequence"/>
</dbReference>
<dbReference type="InterPro" id="IPR014729">
    <property type="entry name" value="Rossmann-like_a/b/a_fold"/>
</dbReference>
<accession>A0AAV7K6N6</accession>
<dbReference type="Gene3D" id="3.60.20.10">
    <property type="entry name" value="Glutamine Phosphoribosylpyrophosphate, subunit 1, domain 1"/>
    <property type="match status" value="1"/>
</dbReference>
<dbReference type="CDD" id="cd00712">
    <property type="entry name" value="AsnB"/>
    <property type="match status" value="1"/>
</dbReference>
<dbReference type="Gene3D" id="3.40.50.620">
    <property type="entry name" value="HUPs"/>
    <property type="match status" value="1"/>
</dbReference>
<feature type="domain" description="Glutamine amidotransferase type-2" evidence="15">
    <location>
        <begin position="1"/>
        <end position="186"/>
    </location>
</feature>